<organism evidence="1 2">
    <name type="scientific">Pseudomonas fluorescens (strain SBW25)</name>
    <dbReference type="NCBI Taxonomy" id="216595"/>
    <lineage>
        <taxon>Bacteria</taxon>
        <taxon>Pseudomonadati</taxon>
        <taxon>Pseudomonadota</taxon>
        <taxon>Gammaproteobacteria</taxon>
        <taxon>Pseudomonadales</taxon>
        <taxon>Pseudomonadaceae</taxon>
        <taxon>Pseudomonas</taxon>
    </lineage>
</organism>
<reference evidence="1 2" key="1">
    <citation type="journal article" date="2007" name="ISME J.">
        <title>Sequence-based analysis of pQBR103; a representative of a unique, transfer-proficient mega plasmid resident in the microbial community of sugar beet.</title>
        <authorList>
            <person name="Tett A."/>
            <person name="Spiers A.J."/>
            <person name="Crossman L.C."/>
            <person name="Ager D."/>
            <person name="Ciric L."/>
            <person name="Dow J.M."/>
            <person name="Fry J.C."/>
            <person name="Harris D."/>
            <person name="Lilley A."/>
            <person name="Oliver A."/>
            <person name="Parkhill J."/>
            <person name="Quail M.A."/>
            <person name="Rainey P.B."/>
            <person name="Saunders N.J."/>
            <person name="Seeger K."/>
            <person name="Snyder L.A.S."/>
            <person name="Squares R."/>
            <person name="Thomas C.M."/>
            <person name="Turner S.L."/>
            <person name="Zhang X.-X."/>
            <person name="Field D."/>
            <person name="Bailey M.J."/>
        </authorList>
    </citation>
    <scope>NUCLEOTIDE SEQUENCE [LARGE SCALE GENOMIC DNA]</scope>
    <source>
        <strain evidence="1 2">SBW25</strain>
    </source>
</reference>
<dbReference type="AlphaFoldDB" id="A4V6W3"/>
<dbReference type="EMBL" id="AM235768">
    <property type="protein sequence ID" value="CAM96274.1"/>
    <property type="molecule type" value="Genomic_DNA"/>
</dbReference>
<keyword evidence="1" id="KW-0614">Plasmid</keyword>
<evidence type="ECO:0000313" key="2">
    <source>
        <dbReference type="Proteomes" id="UP000002332"/>
    </source>
</evidence>
<accession>A4V6W3</accession>
<geneLocation type="plasmid" evidence="1 2">
    <name>pQBR103</name>
</geneLocation>
<protein>
    <submittedName>
        <fullName evidence="1">Uncharacterized protein</fullName>
    </submittedName>
</protein>
<evidence type="ECO:0000313" key="1">
    <source>
        <dbReference type="EMBL" id="CAM96274.1"/>
    </source>
</evidence>
<name>A4V6W3_PSEFS</name>
<proteinExistence type="predicted"/>
<gene>
    <name evidence="1" type="ordered locus">pQBR0242</name>
</gene>
<dbReference type="Proteomes" id="UP000002332">
    <property type="component" value="Plasmid pQBR103"/>
</dbReference>
<sequence>MRWQVTMPIMATAHKLRSVFVNNPATTERPGLKLLAIETRLESFAFHYSRDGREWAVELGAVTSEKLQDLINGASDLDQATLSELRKFGLVVLNPDGGIKYPVSVTEIGFRTAKGLAEIRTAPAVPGRMLITDPE</sequence>